<evidence type="ECO:0000259" key="2">
    <source>
        <dbReference type="PROSITE" id="PS50894"/>
    </source>
</evidence>
<evidence type="ECO:0000313" key="4">
    <source>
        <dbReference type="Proteomes" id="UP000198916"/>
    </source>
</evidence>
<dbReference type="EMBL" id="FNZR01000007">
    <property type="protein sequence ID" value="SEL58055.1"/>
    <property type="molecule type" value="Genomic_DNA"/>
</dbReference>
<dbReference type="InterPro" id="IPR036641">
    <property type="entry name" value="HPT_dom_sf"/>
</dbReference>
<organism evidence="3 4">
    <name type="scientific">Parapedobacter koreensis</name>
    <dbReference type="NCBI Taxonomy" id="332977"/>
    <lineage>
        <taxon>Bacteria</taxon>
        <taxon>Pseudomonadati</taxon>
        <taxon>Bacteroidota</taxon>
        <taxon>Sphingobacteriia</taxon>
        <taxon>Sphingobacteriales</taxon>
        <taxon>Sphingobacteriaceae</taxon>
        <taxon>Parapedobacter</taxon>
    </lineage>
</organism>
<reference evidence="4" key="1">
    <citation type="submission" date="2016-10" db="EMBL/GenBank/DDBJ databases">
        <authorList>
            <person name="Varghese N."/>
            <person name="Submissions S."/>
        </authorList>
    </citation>
    <scope>NUCLEOTIDE SEQUENCE [LARGE SCALE GENOMIC DNA]</scope>
    <source>
        <strain evidence="4">Jip14</strain>
    </source>
</reference>
<dbReference type="STRING" id="332977.SAMN05421740_10736"/>
<dbReference type="PROSITE" id="PS50894">
    <property type="entry name" value="HPT"/>
    <property type="match status" value="1"/>
</dbReference>
<proteinExistence type="predicted"/>
<dbReference type="InterPro" id="IPR008207">
    <property type="entry name" value="Sig_transdc_His_kin_Hpt_dom"/>
</dbReference>
<dbReference type="GO" id="GO:0000160">
    <property type="term" value="P:phosphorelay signal transduction system"/>
    <property type="evidence" value="ECO:0007669"/>
    <property type="project" value="InterPro"/>
</dbReference>
<dbReference type="GO" id="GO:0004672">
    <property type="term" value="F:protein kinase activity"/>
    <property type="evidence" value="ECO:0007669"/>
    <property type="project" value="UniProtKB-ARBA"/>
</dbReference>
<feature type="domain" description="HPt" evidence="2">
    <location>
        <begin position="21"/>
        <end position="119"/>
    </location>
</feature>
<protein>
    <submittedName>
        <fullName evidence="3">HPt (Histidine-containing phosphotransfer) domain-containing protein</fullName>
    </submittedName>
</protein>
<dbReference type="RefSeq" id="WP_090606969.1">
    <property type="nucleotide sequence ID" value="NZ_FNZR01000007.1"/>
</dbReference>
<feature type="modified residue" description="Phosphohistidine" evidence="1">
    <location>
        <position position="60"/>
    </location>
</feature>
<evidence type="ECO:0000313" key="3">
    <source>
        <dbReference type="EMBL" id="SEL58055.1"/>
    </source>
</evidence>
<dbReference type="Proteomes" id="UP000198916">
    <property type="component" value="Unassembled WGS sequence"/>
</dbReference>
<dbReference type="Gene3D" id="1.20.120.160">
    <property type="entry name" value="HPT domain"/>
    <property type="match status" value="1"/>
</dbReference>
<dbReference type="AlphaFoldDB" id="A0A1H7RDH0"/>
<name>A0A1H7RDH0_9SPHI</name>
<keyword evidence="1" id="KW-0597">Phosphoprotein</keyword>
<dbReference type="SUPFAM" id="SSF47226">
    <property type="entry name" value="Histidine-containing phosphotransfer domain, HPT domain"/>
    <property type="match status" value="1"/>
</dbReference>
<dbReference type="SMART" id="SM00073">
    <property type="entry name" value="HPT"/>
    <property type="match status" value="1"/>
</dbReference>
<dbReference type="Pfam" id="PF01627">
    <property type="entry name" value="Hpt"/>
    <property type="match status" value="1"/>
</dbReference>
<accession>A0A1H7RDH0</accession>
<gene>
    <name evidence="3" type="ORF">SAMN05421740_10736</name>
</gene>
<dbReference type="OrthoDB" id="982275at2"/>
<evidence type="ECO:0000256" key="1">
    <source>
        <dbReference type="PROSITE-ProRule" id="PRU00110"/>
    </source>
</evidence>
<sequence>MNNMNFEQANMDYLEDLSGGNTQLIKEILELFIKQTPPDIELLGSYIQQNDWEKVYRQAHHIKPTLAYVGANGMRQELQEIESLAKNGQDLDLIPEKFDVLLPRLATLYNELKTYLKTLD</sequence>
<keyword evidence="4" id="KW-1185">Reference proteome</keyword>